<evidence type="ECO:0000313" key="2">
    <source>
        <dbReference type="EMBL" id="PIP62301.1"/>
    </source>
</evidence>
<proteinExistence type="predicted"/>
<comment type="caution">
    <text evidence="2">The sequence shown here is derived from an EMBL/GenBank/DDBJ whole genome shotgun (WGS) entry which is preliminary data.</text>
</comment>
<name>A0A2H0BXG6_9BACT</name>
<dbReference type="Proteomes" id="UP000231021">
    <property type="component" value="Unassembled WGS sequence"/>
</dbReference>
<sequence length="70" mass="7800">MKGFIGFIRERRVVILALVFFITLPFFGFLLGMRYQTGKVCTLEAKICPDGSAVGRVLPNCEFSPCPTIN</sequence>
<keyword evidence="1" id="KW-1133">Transmembrane helix</keyword>
<keyword evidence="1" id="KW-0472">Membrane</keyword>
<dbReference type="EMBL" id="PCTB01000098">
    <property type="protein sequence ID" value="PIP62301.1"/>
    <property type="molecule type" value="Genomic_DNA"/>
</dbReference>
<protein>
    <submittedName>
        <fullName evidence="2">Uncharacterized protein</fullName>
    </submittedName>
</protein>
<keyword evidence="1" id="KW-0812">Transmembrane</keyword>
<accession>A0A2H0BXG6</accession>
<reference evidence="2 3" key="1">
    <citation type="submission" date="2017-09" db="EMBL/GenBank/DDBJ databases">
        <title>Depth-based differentiation of microbial function through sediment-hosted aquifers and enrichment of novel symbionts in the deep terrestrial subsurface.</title>
        <authorList>
            <person name="Probst A.J."/>
            <person name="Ladd B."/>
            <person name="Jarett J.K."/>
            <person name="Geller-Mcgrath D.E."/>
            <person name="Sieber C.M."/>
            <person name="Emerson J.B."/>
            <person name="Anantharaman K."/>
            <person name="Thomas B.C."/>
            <person name="Malmstrom R."/>
            <person name="Stieglmeier M."/>
            <person name="Klingl A."/>
            <person name="Woyke T."/>
            <person name="Ryan C.M."/>
            <person name="Banfield J.F."/>
        </authorList>
    </citation>
    <scope>NUCLEOTIDE SEQUENCE [LARGE SCALE GENOMIC DNA]</scope>
    <source>
        <strain evidence="2">CG22_combo_CG10-13_8_21_14_all_35_9</strain>
    </source>
</reference>
<evidence type="ECO:0000256" key="1">
    <source>
        <dbReference type="SAM" id="Phobius"/>
    </source>
</evidence>
<dbReference type="AlphaFoldDB" id="A0A2H0BXG6"/>
<organism evidence="2 3">
    <name type="scientific">Candidatus Roizmanbacteria bacterium CG22_combo_CG10-13_8_21_14_all_35_9</name>
    <dbReference type="NCBI Taxonomy" id="1974861"/>
    <lineage>
        <taxon>Bacteria</taxon>
        <taxon>Candidatus Roizmaniibacteriota</taxon>
    </lineage>
</organism>
<gene>
    <name evidence="2" type="ORF">COW98_04885</name>
</gene>
<evidence type="ECO:0000313" key="3">
    <source>
        <dbReference type="Proteomes" id="UP000231021"/>
    </source>
</evidence>
<feature type="transmembrane region" description="Helical" evidence="1">
    <location>
        <begin position="12"/>
        <end position="33"/>
    </location>
</feature>